<keyword evidence="4" id="KW-1185">Reference proteome</keyword>
<feature type="transmembrane region" description="Helical" evidence="1">
    <location>
        <begin position="244"/>
        <end position="264"/>
    </location>
</feature>
<keyword evidence="1" id="KW-0472">Membrane</keyword>
<feature type="chain" id="PRO_5034054242" evidence="2">
    <location>
        <begin position="33"/>
        <end position="268"/>
    </location>
</feature>
<dbReference type="AlphaFoldDB" id="A0A8I1G9B3"/>
<evidence type="ECO:0000313" key="3">
    <source>
        <dbReference type="EMBL" id="MBJ7542928.1"/>
    </source>
</evidence>
<name>A0A8I1G9B3_9HYPH</name>
<comment type="caution">
    <text evidence="3">The sequence shown here is derived from an EMBL/GenBank/DDBJ whole genome shotgun (WGS) entry which is preliminary data.</text>
</comment>
<keyword evidence="1" id="KW-1133">Transmembrane helix</keyword>
<dbReference type="Proteomes" id="UP000623250">
    <property type="component" value="Unassembled WGS sequence"/>
</dbReference>
<reference evidence="3 4" key="1">
    <citation type="submission" date="2020-12" db="EMBL/GenBank/DDBJ databases">
        <title>Revised draft genomes of Rhodomicrobium vannielii ATCC 17100 and Rhodomicrobium udaipurense JA643.</title>
        <authorList>
            <person name="Conners E.M."/>
            <person name="Davenport E.J."/>
            <person name="Bose A."/>
        </authorList>
    </citation>
    <scope>NUCLEOTIDE SEQUENCE [LARGE SCALE GENOMIC DNA]</scope>
    <source>
        <strain evidence="3 4">JA643</strain>
    </source>
</reference>
<accession>A0A8I1G9B3</accession>
<sequence length="268" mass="29098">MFSRVAAIARKLTPAVLAGTLALIAFSSDASASANIIEAGAAQNQFYIEPSYDGTSIVLFGAVDRDRLKGEPFDIAVTLRGPVQPVVVWKKDRRAGLWVNSQRLIFDGVPNYFAVLSTRPLDDIAPLAERDRYELGIDVLSLPIRDEQKNAPSKLDRSEFEAALVRQKKAAGLFVEEARAIDFFGVSLFRTKTFLPAAAGPGLYVAHFYVLQGGKVIGDATARIRLRKIGIEARLSSTASEHPWLYGVIAVALAAFVGGATSFLTRRT</sequence>
<dbReference type="InterPro" id="IPR019088">
    <property type="entry name" value="CHP02186-rel_TM"/>
</dbReference>
<evidence type="ECO:0000256" key="1">
    <source>
        <dbReference type="SAM" id="Phobius"/>
    </source>
</evidence>
<keyword evidence="1" id="KW-0812">Transmembrane</keyword>
<protein>
    <submittedName>
        <fullName evidence="3">TIGR02186 family protein</fullName>
    </submittedName>
</protein>
<proteinExistence type="predicted"/>
<evidence type="ECO:0000313" key="4">
    <source>
        <dbReference type="Proteomes" id="UP000623250"/>
    </source>
</evidence>
<dbReference type="EMBL" id="JAEMUK010000009">
    <property type="protein sequence ID" value="MBJ7542928.1"/>
    <property type="molecule type" value="Genomic_DNA"/>
</dbReference>
<gene>
    <name evidence="3" type="ORF">JDN41_05080</name>
</gene>
<feature type="signal peptide" evidence="2">
    <location>
        <begin position="1"/>
        <end position="32"/>
    </location>
</feature>
<evidence type="ECO:0000256" key="2">
    <source>
        <dbReference type="SAM" id="SignalP"/>
    </source>
</evidence>
<organism evidence="3 4">
    <name type="scientific">Rhodomicrobium udaipurense</name>
    <dbReference type="NCBI Taxonomy" id="1202716"/>
    <lineage>
        <taxon>Bacteria</taxon>
        <taxon>Pseudomonadati</taxon>
        <taxon>Pseudomonadota</taxon>
        <taxon>Alphaproteobacteria</taxon>
        <taxon>Hyphomicrobiales</taxon>
        <taxon>Hyphomicrobiaceae</taxon>
        <taxon>Rhodomicrobium</taxon>
    </lineage>
</organism>
<dbReference type="Pfam" id="PF09608">
    <property type="entry name" value="Alph_Pro_TM"/>
    <property type="match status" value="1"/>
</dbReference>
<dbReference type="RefSeq" id="WP_037234262.1">
    <property type="nucleotide sequence ID" value="NZ_JAEMUK010000009.1"/>
</dbReference>
<keyword evidence="2" id="KW-0732">Signal</keyword>